<dbReference type="PANTHER" id="PTHR11537">
    <property type="entry name" value="VOLTAGE-GATED POTASSIUM CHANNEL"/>
    <property type="match status" value="1"/>
</dbReference>
<reference evidence="10" key="1">
    <citation type="submission" date="2021-01" db="EMBL/GenBank/DDBJ databases">
        <title>Whole genome shotgun sequence of Actinoplanes tereljensis NBRC 105297.</title>
        <authorList>
            <person name="Komaki H."/>
            <person name="Tamura T."/>
        </authorList>
    </citation>
    <scope>NUCLEOTIDE SEQUENCE</scope>
    <source>
        <strain evidence="10">NBRC 105297</strain>
    </source>
</reference>
<keyword evidence="3 8" id="KW-0812">Transmembrane</keyword>
<feature type="transmembrane region" description="Helical" evidence="8">
    <location>
        <begin position="127"/>
        <end position="147"/>
    </location>
</feature>
<protein>
    <submittedName>
        <fullName evidence="10">Voltage-gated potassium channel</fullName>
    </submittedName>
</protein>
<dbReference type="PANTHER" id="PTHR11537:SF254">
    <property type="entry name" value="POTASSIUM VOLTAGE-GATED CHANNEL PROTEIN SHAB"/>
    <property type="match status" value="1"/>
</dbReference>
<dbReference type="GO" id="GO:0008076">
    <property type="term" value="C:voltage-gated potassium channel complex"/>
    <property type="evidence" value="ECO:0007669"/>
    <property type="project" value="InterPro"/>
</dbReference>
<evidence type="ECO:0000256" key="7">
    <source>
        <dbReference type="ARBA" id="ARBA00023303"/>
    </source>
</evidence>
<gene>
    <name evidence="10" type="ORF">Ate02nite_78990</name>
</gene>
<keyword evidence="5" id="KW-0406">Ion transport</keyword>
<keyword evidence="4 8" id="KW-1133">Transmembrane helix</keyword>
<feature type="domain" description="Potassium channel" evidence="9">
    <location>
        <begin position="140"/>
        <end position="214"/>
    </location>
</feature>
<feature type="transmembrane region" description="Helical" evidence="8">
    <location>
        <begin position="61"/>
        <end position="77"/>
    </location>
</feature>
<proteinExistence type="predicted"/>
<dbReference type="InterPro" id="IPR027359">
    <property type="entry name" value="Volt_channel_dom_sf"/>
</dbReference>
<sequence>MRHLPNQNQIMSSEERLRSWERATAYPLTGLSLLFIGVYAWPVLDPGLSAGWQQVCQLADVAIWAVFCVEYLIRLRLAGHKARFVRTHWFDLAVLILPVLRPLRALRLLNALRVLNRHAVSWTRGRLAIYVISATSLIVLMAALAVLDAEQGRADSRIHSYPEALWWAVCTITTVGYGDLYPMTVEGRLVAGTLMIGGLGLIGFTTGSLASWIVDRISDTERPSGTATRADVALLINEIRELKAEVEALKREP</sequence>
<dbReference type="AlphaFoldDB" id="A0A919NWF4"/>
<evidence type="ECO:0000313" key="10">
    <source>
        <dbReference type="EMBL" id="GIF25169.1"/>
    </source>
</evidence>
<dbReference type="InterPro" id="IPR028325">
    <property type="entry name" value="VG_K_chnl"/>
</dbReference>
<dbReference type="Gene3D" id="1.20.120.350">
    <property type="entry name" value="Voltage-gated potassium channels. Chain C"/>
    <property type="match status" value="1"/>
</dbReference>
<evidence type="ECO:0000313" key="11">
    <source>
        <dbReference type="Proteomes" id="UP000623608"/>
    </source>
</evidence>
<dbReference type="GO" id="GO:0001508">
    <property type="term" value="P:action potential"/>
    <property type="evidence" value="ECO:0007669"/>
    <property type="project" value="TreeGrafter"/>
</dbReference>
<feature type="transmembrane region" description="Helical" evidence="8">
    <location>
        <begin position="189"/>
        <end position="214"/>
    </location>
</feature>
<dbReference type="SUPFAM" id="SSF81324">
    <property type="entry name" value="Voltage-gated potassium channels"/>
    <property type="match status" value="1"/>
</dbReference>
<evidence type="ECO:0000256" key="1">
    <source>
        <dbReference type="ARBA" id="ARBA00004141"/>
    </source>
</evidence>
<dbReference type="GO" id="GO:0005249">
    <property type="term" value="F:voltage-gated potassium channel activity"/>
    <property type="evidence" value="ECO:0007669"/>
    <property type="project" value="InterPro"/>
</dbReference>
<keyword evidence="11" id="KW-1185">Reference proteome</keyword>
<evidence type="ECO:0000256" key="3">
    <source>
        <dbReference type="ARBA" id="ARBA00022692"/>
    </source>
</evidence>
<keyword evidence="7 10" id="KW-0407">Ion channel</keyword>
<evidence type="ECO:0000256" key="8">
    <source>
        <dbReference type="SAM" id="Phobius"/>
    </source>
</evidence>
<comment type="caution">
    <text evidence="10">The sequence shown here is derived from an EMBL/GenBank/DDBJ whole genome shotgun (WGS) entry which is preliminary data.</text>
</comment>
<evidence type="ECO:0000256" key="5">
    <source>
        <dbReference type="ARBA" id="ARBA00023065"/>
    </source>
</evidence>
<dbReference type="Gene3D" id="1.10.287.70">
    <property type="match status" value="1"/>
</dbReference>
<evidence type="ECO:0000256" key="2">
    <source>
        <dbReference type="ARBA" id="ARBA00022448"/>
    </source>
</evidence>
<dbReference type="Proteomes" id="UP000623608">
    <property type="component" value="Unassembled WGS sequence"/>
</dbReference>
<dbReference type="InterPro" id="IPR013099">
    <property type="entry name" value="K_chnl_dom"/>
</dbReference>
<evidence type="ECO:0000259" key="9">
    <source>
        <dbReference type="Pfam" id="PF07885"/>
    </source>
</evidence>
<evidence type="ECO:0000256" key="4">
    <source>
        <dbReference type="ARBA" id="ARBA00022989"/>
    </source>
</evidence>
<comment type="subcellular location">
    <subcellularLocation>
        <location evidence="1">Membrane</location>
        <topology evidence="1">Multi-pass membrane protein</topology>
    </subcellularLocation>
</comment>
<dbReference type="Gene3D" id="1.20.5.110">
    <property type="match status" value="1"/>
</dbReference>
<accession>A0A919NWF4</accession>
<dbReference type="Pfam" id="PF07885">
    <property type="entry name" value="Ion_trans_2"/>
    <property type="match status" value="1"/>
</dbReference>
<name>A0A919NWF4_9ACTN</name>
<keyword evidence="6 8" id="KW-0472">Membrane</keyword>
<keyword evidence="2" id="KW-0813">Transport</keyword>
<dbReference type="EMBL" id="BOMY01000050">
    <property type="protein sequence ID" value="GIF25169.1"/>
    <property type="molecule type" value="Genomic_DNA"/>
</dbReference>
<feature type="transmembrane region" description="Helical" evidence="8">
    <location>
        <begin position="159"/>
        <end position="177"/>
    </location>
</feature>
<evidence type="ECO:0000256" key="6">
    <source>
        <dbReference type="ARBA" id="ARBA00023136"/>
    </source>
</evidence>
<organism evidence="10 11">
    <name type="scientific">Paractinoplanes tereljensis</name>
    <dbReference type="NCBI Taxonomy" id="571912"/>
    <lineage>
        <taxon>Bacteria</taxon>
        <taxon>Bacillati</taxon>
        <taxon>Actinomycetota</taxon>
        <taxon>Actinomycetes</taxon>
        <taxon>Micromonosporales</taxon>
        <taxon>Micromonosporaceae</taxon>
        <taxon>Paractinoplanes</taxon>
    </lineage>
</organism>
<feature type="transmembrane region" description="Helical" evidence="8">
    <location>
        <begin position="20"/>
        <end position="41"/>
    </location>
</feature>